<feature type="site" description="Important for catalytic activity, responsible for pKa modulation of the active site Glu and correct orientation of both the proton donor and substrate" evidence="5">
    <location>
        <position position="146"/>
    </location>
</feature>
<proteinExistence type="inferred from homology"/>
<evidence type="ECO:0000313" key="10">
    <source>
        <dbReference type="EMBL" id="EQB48848.1"/>
    </source>
</evidence>
<gene>
    <name evidence="10" type="ORF">CGLO_11877</name>
</gene>
<dbReference type="InterPro" id="IPR006710">
    <property type="entry name" value="Glyco_hydro_43"/>
</dbReference>
<dbReference type="InterPro" id="IPR041542">
    <property type="entry name" value="GH43_C2"/>
</dbReference>
<dbReference type="GO" id="GO:0016810">
    <property type="term" value="F:hydrolase activity, acting on carbon-nitrogen (but not peptide) bonds"/>
    <property type="evidence" value="ECO:0007669"/>
    <property type="project" value="InterPro"/>
</dbReference>
<dbReference type="Proteomes" id="UP000015530">
    <property type="component" value="Unassembled WGS sequence"/>
</dbReference>
<feature type="domain" description="Beta-xylosidase C-terminal Concanavalin A-like" evidence="9">
    <location>
        <begin position="345"/>
        <end position="552"/>
    </location>
</feature>
<dbReference type="GO" id="GO:0005975">
    <property type="term" value="P:carbohydrate metabolic process"/>
    <property type="evidence" value="ECO:0007669"/>
    <property type="project" value="InterPro"/>
</dbReference>
<accession>T0K7A0</accession>
<dbReference type="STRING" id="1237896.T0K7A0"/>
<dbReference type="PANTHER" id="PTHR42812:SF17">
    <property type="entry name" value="BETA-XYLOSIDASE C-TERMINAL CONCANAVALIN A-LIKE DOMAIN-CONTAINING PROTEIN-RELATED"/>
    <property type="match status" value="1"/>
</dbReference>
<dbReference type="HOGENOM" id="CLU_293009_0_0_1"/>
<comment type="similarity">
    <text evidence="1">Belongs to the glycosyl hydrolase 43 family.</text>
</comment>
<dbReference type="AlphaFoldDB" id="T0K7A0"/>
<dbReference type="InterPro" id="IPR023296">
    <property type="entry name" value="Glyco_hydro_beta-prop_sf"/>
</dbReference>
<dbReference type="SUPFAM" id="SSF75005">
    <property type="entry name" value="Arabinanase/levansucrase/invertase"/>
    <property type="match status" value="1"/>
</dbReference>
<reference evidence="11" key="1">
    <citation type="journal article" date="2013" name="Mol. Plant Microbe Interact.">
        <title>Global aspects of pacC regulation of pathogenicity genes in Colletotrichum gloeosporioides as revealed by transcriptome analysis.</title>
        <authorList>
            <person name="Alkan N."/>
            <person name="Meng X."/>
            <person name="Friedlander G."/>
            <person name="Reuveni E."/>
            <person name="Sukno S."/>
            <person name="Sherman A."/>
            <person name="Thon M."/>
            <person name="Fluhr R."/>
            <person name="Prusky D."/>
        </authorList>
    </citation>
    <scope>NUCLEOTIDE SEQUENCE [LARGE SCALE GENOMIC DNA]</scope>
    <source>
        <strain evidence="11">Cg-14</strain>
    </source>
</reference>
<feature type="compositionally biased region" description="Polar residues" evidence="6">
    <location>
        <begin position="321"/>
        <end position="331"/>
    </location>
</feature>
<dbReference type="OrthoDB" id="408373at2759"/>
<dbReference type="Gene3D" id="2.115.10.20">
    <property type="entry name" value="Glycosyl hydrolase domain, family 43"/>
    <property type="match status" value="1"/>
</dbReference>
<feature type="active site" description="Proton donor" evidence="4">
    <location>
        <position position="199"/>
    </location>
</feature>
<dbReference type="Pfam" id="PF01979">
    <property type="entry name" value="Amidohydro_1"/>
    <property type="match status" value="1"/>
</dbReference>
<dbReference type="InterPro" id="IPR032466">
    <property type="entry name" value="Metal_Hydrolase"/>
</dbReference>
<dbReference type="InterPro" id="IPR051795">
    <property type="entry name" value="Glycosyl_Hydrlase_43"/>
</dbReference>
<keyword evidence="7" id="KW-0732">Signal</keyword>
<dbReference type="Gene3D" id="3.20.20.140">
    <property type="entry name" value="Metal-dependent hydrolases"/>
    <property type="match status" value="2"/>
</dbReference>
<evidence type="ECO:0000256" key="7">
    <source>
        <dbReference type="SAM" id="SignalP"/>
    </source>
</evidence>
<keyword evidence="2" id="KW-0378">Hydrolase</keyword>
<dbReference type="GO" id="GO:0004553">
    <property type="term" value="F:hydrolase activity, hydrolyzing O-glycosyl compounds"/>
    <property type="evidence" value="ECO:0007669"/>
    <property type="project" value="InterPro"/>
</dbReference>
<dbReference type="CDD" id="cd18833">
    <property type="entry name" value="GH43_PcXyl-like"/>
    <property type="match status" value="1"/>
</dbReference>
<evidence type="ECO:0000313" key="11">
    <source>
        <dbReference type="Proteomes" id="UP000015530"/>
    </source>
</evidence>
<dbReference type="InterPro" id="IPR011059">
    <property type="entry name" value="Metal-dep_hydrolase_composite"/>
</dbReference>
<evidence type="ECO:0000256" key="1">
    <source>
        <dbReference type="ARBA" id="ARBA00009865"/>
    </source>
</evidence>
<evidence type="ECO:0000256" key="5">
    <source>
        <dbReference type="PIRSR" id="PIRSR606710-2"/>
    </source>
</evidence>
<evidence type="ECO:0000256" key="4">
    <source>
        <dbReference type="PIRSR" id="PIRSR606710-1"/>
    </source>
</evidence>
<feature type="signal peptide" evidence="7">
    <location>
        <begin position="1"/>
        <end position="16"/>
    </location>
</feature>
<evidence type="ECO:0008006" key="12">
    <source>
        <dbReference type="Google" id="ProtNLM"/>
    </source>
</evidence>
<name>T0K7A0_COLGC</name>
<sequence length="1038" mass="113493">MDGFAFLWLWIVGVTASYFNPILPGFHPDPSCIYVERTFFCVTSTFTWFPGVPVYASKDIHRWELVSSVLNRREQLPQFADAPTGQDGLFASTIRHHNGTFYVTTTYVSIASYRDFVMENLIFSTADPYNASSWSIPTKVDFIGYDPSLLFDDDGTVYFTGAAALSTGTAIALATIDVDSGSLGPISYPWNGTGLGTAEGPHLYKKDGWYYILVAEGGTKENHRGSIARSLTVGGPYESDPANPIVIAEHLNSSYFQTVGHADLFQDEDTGLWWGVALAMRSGPDFVSYPMGRETVLFPVSWPGEVGGWPSLLEPVRGQMGTSLSGKSGNASGIPGTRDEPDVVDFDVSSDFPTHWLHIRYPEEAAYVISPPGHLKQLQLGLSARNLSSVVTRNSTIPSIITFLGRRQTDTLFSFSVDLEFHPKGPADEAGVSVYLDEQRHIDFAIIADDQVVDGKRLRLRSFSNNENATLPQDVIVPLPGVQEADAAVRLEVRAENTTHYIFLAGQVRRDLSEDTQMTVVGHSLASLVSGGYTGTVVGVYGTTNGEATTANTSVAYASRWSETISEGYRRASLKSRDSGDCARMFVSSRKINAIYETANLHHARVSEDRPFAITNASLISMGLTTPELMRQATVLVQKGQIVAISPGPDVKLPAHCEVLDAEGGAVLPGFIDIHGHWGGFFSPFPTQSWKMETFLGYGVTKIHNPASSNVAGHIERVLIDKGRMYGPRVYHTGDVLYGSTQPSVYTEINSLADARDALLRIKEEGGDASFTVKNHQVVSRSARQRLLLEAAKRDMLVVPEGGWSFDWGLTYFIDGYTSQEHPLPVPELYDDFLSLIAASGSSYTPLAVMNYGSIFGQHWIHQDADIPNDAKPRKYVRHDIVEILIEVKQAPNNSYLFFNTTLSTAKLAKQGARTNVGAHGEQPIGHLFHSVIETMALGAQTPYSVLRSATIGNAISLGLQSSVGSIEVGKLADIVIYPPGVDNVEKVWEQSGYVNFVMRGGIVFSVEDGIVELWPRKGRNQARSPLNPEDVTRGGEI</sequence>
<dbReference type="SUPFAM" id="SSF51338">
    <property type="entry name" value="Composite domain of metallo-dependent hydrolases"/>
    <property type="match status" value="1"/>
</dbReference>
<dbReference type="Pfam" id="PF17851">
    <property type="entry name" value="GH43_C2"/>
    <property type="match status" value="1"/>
</dbReference>
<organism evidence="10 11">
    <name type="scientific">Colletotrichum gloeosporioides (strain Cg-14)</name>
    <name type="common">Anthracnose fungus</name>
    <name type="synonym">Glomerella cingulata</name>
    <dbReference type="NCBI Taxonomy" id="1237896"/>
    <lineage>
        <taxon>Eukaryota</taxon>
        <taxon>Fungi</taxon>
        <taxon>Dikarya</taxon>
        <taxon>Ascomycota</taxon>
        <taxon>Pezizomycotina</taxon>
        <taxon>Sordariomycetes</taxon>
        <taxon>Hypocreomycetidae</taxon>
        <taxon>Glomerellales</taxon>
        <taxon>Glomerellaceae</taxon>
        <taxon>Colletotrichum</taxon>
        <taxon>Colletotrichum gloeosporioides species complex</taxon>
    </lineage>
</organism>
<dbReference type="SUPFAM" id="SSF49899">
    <property type="entry name" value="Concanavalin A-like lectins/glucanases"/>
    <property type="match status" value="1"/>
</dbReference>
<evidence type="ECO:0000256" key="2">
    <source>
        <dbReference type="ARBA" id="ARBA00022801"/>
    </source>
</evidence>
<dbReference type="eggNOG" id="ENOG502SIVT">
    <property type="taxonomic scope" value="Eukaryota"/>
</dbReference>
<evidence type="ECO:0000259" key="9">
    <source>
        <dbReference type="Pfam" id="PF17851"/>
    </source>
</evidence>
<keyword evidence="3" id="KW-0326">Glycosidase</keyword>
<dbReference type="InterPro" id="IPR006680">
    <property type="entry name" value="Amidohydro-rel"/>
</dbReference>
<dbReference type="Pfam" id="PF04616">
    <property type="entry name" value="Glyco_hydro_43"/>
    <property type="match status" value="1"/>
</dbReference>
<dbReference type="Gene3D" id="2.60.120.200">
    <property type="match status" value="1"/>
</dbReference>
<feature type="domain" description="Amidohydrolase-related" evidence="8">
    <location>
        <begin position="932"/>
        <end position="1000"/>
    </location>
</feature>
<dbReference type="Gene3D" id="2.30.40.10">
    <property type="entry name" value="Urease, subunit C, domain 1"/>
    <property type="match status" value="2"/>
</dbReference>
<feature type="region of interest" description="Disordered" evidence="6">
    <location>
        <begin position="321"/>
        <end position="340"/>
    </location>
</feature>
<dbReference type="EMBL" id="AMYD01002510">
    <property type="protein sequence ID" value="EQB48848.1"/>
    <property type="molecule type" value="Genomic_DNA"/>
</dbReference>
<comment type="caution">
    <text evidence="10">The sequence shown here is derived from an EMBL/GenBank/DDBJ whole genome shotgun (WGS) entry which is preliminary data.</text>
</comment>
<evidence type="ECO:0000256" key="6">
    <source>
        <dbReference type="SAM" id="MobiDB-lite"/>
    </source>
</evidence>
<evidence type="ECO:0000259" key="8">
    <source>
        <dbReference type="Pfam" id="PF01979"/>
    </source>
</evidence>
<dbReference type="PANTHER" id="PTHR42812">
    <property type="entry name" value="BETA-XYLOSIDASE"/>
    <property type="match status" value="1"/>
</dbReference>
<protein>
    <recommendedName>
        <fullName evidence="12">Beta-xylosidase C-terminal Concanavalin A-like domain-containing protein</fullName>
    </recommendedName>
</protein>
<dbReference type="SUPFAM" id="SSF51556">
    <property type="entry name" value="Metallo-dependent hydrolases"/>
    <property type="match status" value="1"/>
</dbReference>
<feature type="chain" id="PRO_5004578728" description="Beta-xylosidase C-terminal Concanavalin A-like domain-containing protein" evidence="7">
    <location>
        <begin position="17"/>
        <end position="1038"/>
    </location>
</feature>
<evidence type="ECO:0000256" key="3">
    <source>
        <dbReference type="ARBA" id="ARBA00023295"/>
    </source>
</evidence>
<dbReference type="InterPro" id="IPR013320">
    <property type="entry name" value="ConA-like_dom_sf"/>
</dbReference>
<feature type="active site" description="Proton acceptor" evidence="4">
    <location>
        <position position="29"/>
    </location>
</feature>